<accession>F8PI11</accession>
<dbReference type="OMA" id="MEADNIC"/>
<dbReference type="eggNOG" id="ENOG502S2AH">
    <property type="taxonomic scope" value="Eukaryota"/>
</dbReference>
<dbReference type="Gene3D" id="3.40.395.10">
    <property type="entry name" value="Adenoviral Proteinase, Chain A"/>
    <property type="match status" value="1"/>
</dbReference>
<feature type="non-terminal residue" evidence="1">
    <location>
        <position position="1"/>
    </location>
</feature>
<dbReference type="STRING" id="936435.F8PI11"/>
<keyword evidence="2" id="KW-1185">Reference proteome</keyword>
<dbReference type="EMBL" id="GL945474">
    <property type="protein sequence ID" value="EGO05107.1"/>
    <property type="molecule type" value="Genomic_DNA"/>
</dbReference>
<reference evidence="2" key="1">
    <citation type="journal article" date="2011" name="Science">
        <title>The plant cell wall-decomposing machinery underlies the functional diversity of forest fungi.</title>
        <authorList>
            <person name="Eastwood D.C."/>
            <person name="Floudas D."/>
            <person name="Binder M."/>
            <person name="Majcherczyk A."/>
            <person name="Schneider P."/>
            <person name="Aerts A."/>
            <person name="Asiegbu F.O."/>
            <person name="Baker S.E."/>
            <person name="Barry K."/>
            <person name="Bendiksby M."/>
            <person name="Blumentritt M."/>
            <person name="Coutinho P.M."/>
            <person name="Cullen D."/>
            <person name="de Vries R.P."/>
            <person name="Gathman A."/>
            <person name="Goodell B."/>
            <person name="Henrissat B."/>
            <person name="Ihrmark K."/>
            <person name="Kauserud H."/>
            <person name="Kohler A."/>
            <person name="LaButti K."/>
            <person name="Lapidus A."/>
            <person name="Lavin J.L."/>
            <person name="Lee Y.-H."/>
            <person name="Lindquist E."/>
            <person name="Lilly W."/>
            <person name="Lucas S."/>
            <person name="Morin E."/>
            <person name="Murat C."/>
            <person name="Oguiza J.A."/>
            <person name="Park J."/>
            <person name="Pisabarro A.G."/>
            <person name="Riley R."/>
            <person name="Rosling A."/>
            <person name="Salamov A."/>
            <person name="Schmidt O."/>
            <person name="Schmutz J."/>
            <person name="Skrede I."/>
            <person name="Stenlid J."/>
            <person name="Wiebenga A."/>
            <person name="Xie X."/>
            <person name="Kuees U."/>
            <person name="Hibbett D.S."/>
            <person name="Hoffmeister D."/>
            <person name="Hoegberg N."/>
            <person name="Martin F."/>
            <person name="Grigoriev I.V."/>
            <person name="Watkinson S.C."/>
        </authorList>
    </citation>
    <scope>NUCLEOTIDE SEQUENCE [LARGE SCALE GENOMIC DNA]</scope>
    <source>
        <strain evidence="2">strain S7.3</strain>
    </source>
</reference>
<dbReference type="Proteomes" id="UP000008063">
    <property type="component" value="Unassembled WGS sequence"/>
</dbReference>
<evidence type="ECO:0000313" key="1">
    <source>
        <dbReference type="EMBL" id="EGO05107.1"/>
    </source>
</evidence>
<evidence type="ECO:0000313" key="2">
    <source>
        <dbReference type="Proteomes" id="UP000008063"/>
    </source>
</evidence>
<sequence length="439" mass="49779">KWAIRSFFEWDKLDCTVGGAQQTLGIKLHQQTWQAISKRQPALMTAFQKFNMYCKHLHTLYDLSWAIPLPTPLPTKLNDLQNDQTLIEDVWISPSVSEIPPWLEDPDVGYGICAVLKWDRCKEEQCRLGMEADNICRWFGQELAAIELALCMPAYSTFKLALQQQCNYLHHLQKRLEGPLASQARYDSQASEAIRLAATLLGGSVPATYHWIIPDLPPDDGDGDLLDLTDNKVLLEPEQVTLGDIITEASTGDVDDEENEEAIVGNAEMVWEIPEVQLYSLGGFAQQTFETSDISRLSSSTAHLNNICMNGCATLLYSEFKSPYTQQCALLSTHDLLHIQYKASNDALWRNMSWTSCWDKDIWIIPIHRPHPVGHWVLCIAHFSTKELHLFDSFADKKGWKADVKVSYHFSLISSLSMRFIAGYHDVNNEATWPCKSTL</sequence>
<gene>
    <name evidence="1" type="ORF">SERLA73DRAFT_45356</name>
</gene>
<organism evidence="2">
    <name type="scientific">Serpula lacrymans var. lacrymans (strain S7.3)</name>
    <name type="common">Dry rot fungus</name>
    <dbReference type="NCBI Taxonomy" id="936435"/>
    <lineage>
        <taxon>Eukaryota</taxon>
        <taxon>Fungi</taxon>
        <taxon>Dikarya</taxon>
        <taxon>Basidiomycota</taxon>
        <taxon>Agaricomycotina</taxon>
        <taxon>Agaricomycetes</taxon>
        <taxon>Agaricomycetidae</taxon>
        <taxon>Boletales</taxon>
        <taxon>Coniophorineae</taxon>
        <taxon>Serpulaceae</taxon>
        <taxon>Serpula</taxon>
    </lineage>
</organism>
<dbReference type="HOGENOM" id="CLU_041329_0_0_1"/>
<protein>
    <recommendedName>
        <fullName evidence="3">Ubiquitin-like protease family profile domain-containing protein</fullName>
    </recommendedName>
</protein>
<evidence type="ECO:0008006" key="3">
    <source>
        <dbReference type="Google" id="ProtNLM"/>
    </source>
</evidence>
<dbReference type="OrthoDB" id="3364670at2759"/>
<dbReference type="InterPro" id="IPR038765">
    <property type="entry name" value="Papain-like_cys_pep_sf"/>
</dbReference>
<dbReference type="AlphaFoldDB" id="F8PI11"/>
<name>F8PI11_SERL3</name>
<dbReference type="SUPFAM" id="SSF54001">
    <property type="entry name" value="Cysteine proteinases"/>
    <property type="match status" value="1"/>
</dbReference>
<proteinExistence type="predicted"/>
<dbReference type="InParanoid" id="F8PI11"/>